<dbReference type="InterPro" id="IPR051794">
    <property type="entry name" value="PG_Endopeptidase_C40"/>
</dbReference>
<proteinExistence type="inferred from homology"/>
<dbReference type="Gene3D" id="3.90.1720.10">
    <property type="entry name" value="endopeptidase domain like (from Nostoc punctiforme)"/>
    <property type="match status" value="1"/>
</dbReference>
<feature type="compositionally biased region" description="Polar residues" evidence="5">
    <location>
        <begin position="237"/>
        <end position="246"/>
    </location>
</feature>
<dbReference type="EMBL" id="BAAANY010000007">
    <property type="protein sequence ID" value="GAA1668861.1"/>
    <property type="molecule type" value="Genomic_DNA"/>
</dbReference>
<feature type="domain" description="NlpC/P60" evidence="6">
    <location>
        <begin position="398"/>
        <end position="534"/>
    </location>
</feature>
<dbReference type="CDD" id="cd12797">
    <property type="entry name" value="M23_peptidase"/>
    <property type="match status" value="1"/>
</dbReference>
<evidence type="ECO:0000313" key="7">
    <source>
        <dbReference type="EMBL" id="GAA1668861.1"/>
    </source>
</evidence>
<protein>
    <recommendedName>
        <fullName evidence="6">NlpC/P60 domain-containing protein</fullName>
    </recommendedName>
</protein>
<keyword evidence="4" id="KW-0788">Thiol protease</keyword>
<accession>A0ABN2GD50</accession>
<comment type="similarity">
    <text evidence="1">Belongs to the peptidase C40 family.</text>
</comment>
<reference evidence="7 8" key="1">
    <citation type="journal article" date="2019" name="Int. J. Syst. Evol. Microbiol.">
        <title>The Global Catalogue of Microorganisms (GCM) 10K type strain sequencing project: providing services to taxonomists for standard genome sequencing and annotation.</title>
        <authorList>
            <consortium name="The Broad Institute Genomics Platform"/>
            <consortium name="The Broad Institute Genome Sequencing Center for Infectious Disease"/>
            <person name="Wu L."/>
            <person name="Ma J."/>
        </authorList>
    </citation>
    <scope>NUCLEOTIDE SEQUENCE [LARGE SCALE GENOMIC DNA]</scope>
    <source>
        <strain evidence="7 8">JCM 14718</strain>
    </source>
</reference>
<dbReference type="InterPro" id="IPR000064">
    <property type="entry name" value="NLP_P60_dom"/>
</dbReference>
<dbReference type="InterPro" id="IPR011055">
    <property type="entry name" value="Dup_hybrid_motif"/>
</dbReference>
<gene>
    <name evidence="7" type="ORF">GCM10009765_17920</name>
</gene>
<name>A0ABN2GD50_9ACTN</name>
<dbReference type="PROSITE" id="PS51935">
    <property type="entry name" value="NLPC_P60"/>
    <property type="match status" value="1"/>
</dbReference>
<keyword evidence="8" id="KW-1185">Reference proteome</keyword>
<dbReference type="Pfam" id="PF00877">
    <property type="entry name" value="NLPC_P60"/>
    <property type="match status" value="1"/>
</dbReference>
<evidence type="ECO:0000256" key="3">
    <source>
        <dbReference type="ARBA" id="ARBA00022801"/>
    </source>
</evidence>
<dbReference type="Proteomes" id="UP001500618">
    <property type="component" value="Unassembled WGS sequence"/>
</dbReference>
<dbReference type="Pfam" id="PF01551">
    <property type="entry name" value="Peptidase_M23"/>
    <property type="match status" value="1"/>
</dbReference>
<evidence type="ECO:0000256" key="4">
    <source>
        <dbReference type="ARBA" id="ARBA00022807"/>
    </source>
</evidence>
<feature type="region of interest" description="Disordered" evidence="5">
    <location>
        <begin position="203"/>
        <end position="246"/>
    </location>
</feature>
<evidence type="ECO:0000256" key="1">
    <source>
        <dbReference type="ARBA" id="ARBA00007074"/>
    </source>
</evidence>
<comment type="caution">
    <text evidence="7">The sequence shown here is derived from an EMBL/GenBank/DDBJ whole genome shotgun (WGS) entry which is preliminary data.</text>
</comment>
<dbReference type="InterPro" id="IPR038765">
    <property type="entry name" value="Papain-like_cys_pep_sf"/>
</dbReference>
<evidence type="ECO:0000256" key="2">
    <source>
        <dbReference type="ARBA" id="ARBA00022670"/>
    </source>
</evidence>
<organism evidence="7 8">
    <name type="scientific">Fodinicola feengrottensis</name>
    <dbReference type="NCBI Taxonomy" id="435914"/>
    <lineage>
        <taxon>Bacteria</taxon>
        <taxon>Bacillati</taxon>
        <taxon>Actinomycetota</taxon>
        <taxon>Actinomycetes</taxon>
        <taxon>Mycobacteriales</taxon>
        <taxon>Fodinicola</taxon>
    </lineage>
</organism>
<dbReference type="Gene3D" id="2.70.70.10">
    <property type="entry name" value="Glucose Permease (Domain IIA)"/>
    <property type="match status" value="1"/>
</dbReference>
<keyword evidence="3" id="KW-0378">Hydrolase</keyword>
<sequence>MSRMGIIIAASVAFVSMLMGITLFTTLTGSSLYSSISTYAMCGGPDGVGGLPIVSAPNGKLLDPLKGAGTKTSPFGPRTNPITGQQEGHLGQDFAAPLGTPIYAAAAGTVVKSGPATGFGEWIVLDHQINGQKISTVYGHMYADGLLVKIGDVVTAGQHIANVGSNGQATGPHLHFEVWVGGRLTGGKAVDPVPWIGTGTQAADVSDVSTPAPPADSEPAGQSNAQWLPQLMPSPPSGRQNTLTPTKDQMDNVKTIVGVGKGMSVPPRGWVIAVATAIQESSLHNTDQGDAAGPDSRGLFQQRDSWGPLSERMDPAGASGLFYRALEKVPGWQSLPLTVAAQTVQRSAFPDYYAKWEQAAVNLVLAAIGVAPISGQGGGGLDTSCIGVDNVNGPAGGSDIGNKVAAAAQRWIGTPYIWAGGDAHGPTAGDGSGHGVVGFDCSGLALYAWAQVGVTLEHRATLQYNVGQKVPRGQEQPGDLVFFHSAGDTPGFMHHVGVYIGNGKMVEAPDVGLTVRISSHVLDSSEYAGAARFTPTAA</sequence>
<evidence type="ECO:0000256" key="5">
    <source>
        <dbReference type="SAM" id="MobiDB-lite"/>
    </source>
</evidence>
<dbReference type="PANTHER" id="PTHR47359">
    <property type="entry name" value="PEPTIDOGLYCAN DL-ENDOPEPTIDASE CWLO"/>
    <property type="match status" value="1"/>
</dbReference>
<dbReference type="InterPro" id="IPR016047">
    <property type="entry name" value="M23ase_b-sheet_dom"/>
</dbReference>
<dbReference type="SUPFAM" id="SSF51261">
    <property type="entry name" value="Duplicated hybrid motif"/>
    <property type="match status" value="1"/>
</dbReference>
<dbReference type="PANTHER" id="PTHR47359:SF3">
    <property type="entry name" value="NLP_P60 DOMAIN-CONTAINING PROTEIN-RELATED"/>
    <property type="match status" value="1"/>
</dbReference>
<keyword evidence="2" id="KW-0645">Protease</keyword>
<evidence type="ECO:0000259" key="6">
    <source>
        <dbReference type="PROSITE" id="PS51935"/>
    </source>
</evidence>
<dbReference type="SUPFAM" id="SSF54001">
    <property type="entry name" value="Cysteine proteinases"/>
    <property type="match status" value="1"/>
</dbReference>
<evidence type="ECO:0000313" key="8">
    <source>
        <dbReference type="Proteomes" id="UP001500618"/>
    </source>
</evidence>